<dbReference type="InterPro" id="IPR036779">
    <property type="entry name" value="LysM_dom_sf"/>
</dbReference>
<feature type="region of interest" description="Disordered" evidence="1">
    <location>
        <begin position="19"/>
        <end position="45"/>
    </location>
</feature>
<name>A0A9X0AML9_9HELO</name>
<dbReference type="Gene3D" id="3.10.350.10">
    <property type="entry name" value="LysM domain"/>
    <property type="match status" value="1"/>
</dbReference>
<feature type="region of interest" description="Disordered" evidence="1">
    <location>
        <begin position="306"/>
        <end position="333"/>
    </location>
</feature>
<evidence type="ECO:0000313" key="4">
    <source>
        <dbReference type="Proteomes" id="UP001152300"/>
    </source>
</evidence>
<dbReference type="PANTHER" id="PTHR20932:SF31">
    <property type="entry name" value="RING-TYPE DOMAIN-CONTAINING PROTEIN"/>
    <property type="match status" value="1"/>
</dbReference>
<dbReference type="InterPro" id="IPR045030">
    <property type="entry name" value="LYSM1-4"/>
</dbReference>
<dbReference type="OrthoDB" id="2107166at2759"/>
<feature type="compositionally biased region" description="Basic and acidic residues" evidence="1">
    <location>
        <begin position="306"/>
        <end position="326"/>
    </location>
</feature>
<organism evidence="3 4">
    <name type="scientific">Sclerotinia nivalis</name>
    <dbReference type="NCBI Taxonomy" id="352851"/>
    <lineage>
        <taxon>Eukaryota</taxon>
        <taxon>Fungi</taxon>
        <taxon>Dikarya</taxon>
        <taxon>Ascomycota</taxon>
        <taxon>Pezizomycotina</taxon>
        <taxon>Leotiomycetes</taxon>
        <taxon>Helotiales</taxon>
        <taxon>Sclerotiniaceae</taxon>
        <taxon>Sclerotinia</taxon>
    </lineage>
</organism>
<dbReference type="Proteomes" id="UP001152300">
    <property type="component" value="Unassembled WGS sequence"/>
</dbReference>
<feature type="domain" description="LysM" evidence="2">
    <location>
        <begin position="201"/>
        <end position="238"/>
    </location>
</feature>
<dbReference type="AlphaFoldDB" id="A0A9X0AML9"/>
<protein>
    <recommendedName>
        <fullName evidence="2">LysM domain-containing protein</fullName>
    </recommendedName>
</protein>
<keyword evidence="4" id="KW-1185">Reference proteome</keyword>
<sequence length="333" mass="37835">MNQVSCCTCARLLAQIGSNGSGSEPPSYSASTAGNDSSFRSRRRSLSFDEKAKEAEVFSEKGEAYDWEKEKEDMIWKEEEGSGRRADRRLSCCGRIICGECMERNERFRIYCPFCQVRSGEIMDGDTISDSTDFKPATKDKPPSYEETIGCRSSHSQTSLPVYRHTLFSKSQQQSLAQQQKQSQSQSQLDDTLHFLSHSTDSVTSLSLRYGVPIEVLRKKNGITSDHLLLARKTILIPGEWYKGGASLSPRPVGGEEEERRKASVRRFMVGCKVFEYDVAVLYLEQANYDLELAMGVYRDDERWEKENPISDKGKGKRKTEFDVGRRRFTGQR</sequence>
<dbReference type="PANTHER" id="PTHR20932">
    <property type="entry name" value="LYSM AND PUTATIVE PEPTIDOGLYCAN-BINDING DOMAIN-CONTAINING PROTEIN"/>
    <property type="match status" value="1"/>
</dbReference>
<gene>
    <name evidence="3" type="ORF">OCU04_006243</name>
</gene>
<proteinExistence type="predicted"/>
<accession>A0A9X0AML9</accession>
<reference evidence="3" key="1">
    <citation type="submission" date="2022-11" db="EMBL/GenBank/DDBJ databases">
        <title>Genome Resource of Sclerotinia nivalis Strain SnTB1, a Plant Pathogen Isolated from American Ginseng.</title>
        <authorList>
            <person name="Fan S."/>
        </authorList>
    </citation>
    <scope>NUCLEOTIDE SEQUENCE</scope>
    <source>
        <strain evidence="3">SnTB1</strain>
    </source>
</reference>
<dbReference type="Pfam" id="PF01476">
    <property type="entry name" value="LysM"/>
    <property type="match status" value="1"/>
</dbReference>
<evidence type="ECO:0000256" key="1">
    <source>
        <dbReference type="SAM" id="MobiDB-lite"/>
    </source>
</evidence>
<dbReference type="EMBL" id="JAPEIS010000006">
    <property type="protein sequence ID" value="KAJ8065564.1"/>
    <property type="molecule type" value="Genomic_DNA"/>
</dbReference>
<evidence type="ECO:0000313" key="3">
    <source>
        <dbReference type="EMBL" id="KAJ8065564.1"/>
    </source>
</evidence>
<feature type="region of interest" description="Disordered" evidence="1">
    <location>
        <begin position="126"/>
        <end position="157"/>
    </location>
</feature>
<comment type="caution">
    <text evidence="3">The sequence shown here is derived from an EMBL/GenBank/DDBJ whole genome shotgun (WGS) entry which is preliminary data.</text>
</comment>
<dbReference type="InterPro" id="IPR018392">
    <property type="entry name" value="LysM"/>
</dbReference>
<feature type="compositionally biased region" description="Basic and acidic residues" evidence="1">
    <location>
        <begin position="132"/>
        <end position="144"/>
    </location>
</feature>
<evidence type="ECO:0000259" key="2">
    <source>
        <dbReference type="Pfam" id="PF01476"/>
    </source>
</evidence>
<feature type="compositionally biased region" description="Polar residues" evidence="1">
    <location>
        <begin position="19"/>
        <end position="36"/>
    </location>
</feature>